<dbReference type="Gene3D" id="3.50.50.60">
    <property type="entry name" value="FAD/NAD(P)-binding domain"/>
    <property type="match status" value="2"/>
</dbReference>
<feature type="domain" description="FAD dependent oxidoreductase" evidence="3">
    <location>
        <begin position="28"/>
        <end position="76"/>
    </location>
</feature>
<evidence type="ECO:0000256" key="1">
    <source>
        <dbReference type="SAM" id="MobiDB-lite"/>
    </source>
</evidence>
<dbReference type="PANTHER" id="PTHR13847:SF193">
    <property type="entry name" value="PYRUVATE DEHYDROGENASE PHOSPHATASE REGULATORY SUBUNIT, MITOCHONDRIAL"/>
    <property type="match status" value="1"/>
</dbReference>
<evidence type="ECO:0000259" key="4">
    <source>
        <dbReference type="Pfam" id="PF16350"/>
    </source>
</evidence>
<organism evidence="5 6">
    <name type="scientific">Hucho hucho</name>
    <name type="common">huchen</name>
    <dbReference type="NCBI Taxonomy" id="62062"/>
    <lineage>
        <taxon>Eukaryota</taxon>
        <taxon>Metazoa</taxon>
        <taxon>Chordata</taxon>
        <taxon>Craniata</taxon>
        <taxon>Vertebrata</taxon>
        <taxon>Euteleostomi</taxon>
        <taxon>Actinopterygii</taxon>
        <taxon>Neopterygii</taxon>
        <taxon>Teleostei</taxon>
        <taxon>Protacanthopterygii</taxon>
        <taxon>Salmoniformes</taxon>
        <taxon>Salmonidae</taxon>
        <taxon>Salmoninae</taxon>
        <taxon>Hucho</taxon>
    </lineage>
</organism>
<dbReference type="AlphaFoldDB" id="A0A4W5P041"/>
<feature type="compositionally biased region" description="Polar residues" evidence="1">
    <location>
        <begin position="7"/>
        <end position="20"/>
    </location>
</feature>
<keyword evidence="2" id="KW-0472">Membrane</keyword>
<dbReference type="SUPFAM" id="SSF51905">
    <property type="entry name" value="FAD/NAD(P)-binding domain"/>
    <property type="match status" value="1"/>
</dbReference>
<dbReference type="SUPFAM" id="SSF54373">
    <property type="entry name" value="FAD-linked reductases, C-terminal domain"/>
    <property type="match status" value="1"/>
</dbReference>
<dbReference type="Pfam" id="PF16350">
    <property type="entry name" value="FAO_M"/>
    <property type="match status" value="1"/>
</dbReference>
<sequence>SKGFWSSPRSPASAGETTQPIPLPSRARVVICGGGIVGTSVAYHLAKLGWTEIVLLEQGRLGAGTTRLCAGIVSVGSGLDCVVTVCLCVFSLVVIDMDGRIYVRAWQGGVLSGGFEKNPKPIFTEGRNQLEIQNMQEDWDHFEPMLSALLRRMVELEVYLAEWMTYGYPTANVWPLDIKRFGNLQSSRTFLRHRVMEVMRELNFLLCSRGSAQNGRQSTRSQQR</sequence>
<dbReference type="GO" id="GO:0005759">
    <property type="term" value="C:mitochondrial matrix"/>
    <property type="evidence" value="ECO:0007669"/>
    <property type="project" value="TreeGrafter"/>
</dbReference>
<evidence type="ECO:0000313" key="6">
    <source>
        <dbReference type="Proteomes" id="UP000314982"/>
    </source>
</evidence>
<dbReference type="Gene3D" id="3.30.9.10">
    <property type="entry name" value="D-Amino Acid Oxidase, subunit A, domain 2"/>
    <property type="match status" value="1"/>
</dbReference>
<protein>
    <recommendedName>
        <fullName evidence="7">FAD dependent oxidoreductase domain-containing protein</fullName>
    </recommendedName>
</protein>
<dbReference type="PANTHER" id="PTHR13847">
    <property type="entry name" value="SARCOSINE DEHYDROGENASE-RELATED"/>
    <property type="match status" value="1"/>
</dbReference>
<dbReference type="InterPro" id="IPR006076">
    <property type="entry name" value="FAD-dep_OxRdtase"/>
</dbReference>
<feature type="region of interest" description="Disordered" evidence="1">
    <location>
        <begin position="1"/>
        <end position="20"/>
    </location>
</feature>
<dbReference type="Pfam" id="PF01266">
    <property type="entry name" value="DAO"/>
    <property type="match status" value="1"/>
</dbReference>
<reference evidence="5" key="3">
    <citation type="submission" date="2025-09" db="UniProtKB">
        <authorList>
            <consortium name="Ensembl"/>
        </authorList>
    </citation>
    <scope>IDENTIFICATION</scope>
</reference>
<evidence type="ECO:0000256" key="2">
    <source>
        <dbReference type="SAM" id="Phobius"/>
    </source>
</evidence>
<reference evidence="5" key="2">
    <citation type="submission" date="2025-08" db="UniProtKB">
        <authorList>
            <consortium name="Ensembl"/>
        </authorList>
    </citation>
    <scope>IDENTIFICATION</scope>
</reference>
<feature type="domain" description="FAD dependent oxidoreductase central" evidence="4">
    <location>
        <begin position="167"/>
        <end position="220"/>
    </location>
</feature>
<feature type="transmembrane region" description="Helical" evidence="2">
    <location>
        <begin position="70"/>
        <end position="95"/>
    </location>
</feature>
<dbReference type="GeneTree" id="ENSGT00940000159082"/>
<keyword evidence="2" id="KW-0812">Transmembrane</keyword>
<dbReference type="InterPro" id="IPR032503">
    <property type="entry name" value="FAO_M"/>
</dbReference>
<proteinExistence type="predicted"/>
<keyword evidence="2" id="KW-1133">Transmembrane helix</keyword>
<name>A0A4W5P041_9TELE</name>
<dbReference type="InterPro" id="IPR036188">
    <property type="entry name" value="FAD/NAD-bd_sf"/>
</dbReference>
<accession>A0A4W5P041</accession>
<keyword evidence="6" id="KW-1185">Reference proteome</keyword>
<evidence type="ECO:0000259" key="3">
    <source>
        <dbReference type="Pfam" id="PF01266"/>
    </source>
</evidence>
<dbReference type="Proteomes" id="UP000314982">
    <property type="component" value="Unassembled WGS sequence"/>
</dbReference>
<evidence type="ECO:0008006" key="7">
    <source>
        <dbReference type="Google" id="ProtNLM"/>
    </source>
</evidence>
<reference evidence="6" key="1">
    <citation type="submission" date="2018-06" db="EMBL/GenBank/DDBJ databases">
        <title>Genome assembly of Danube salmon.</title>
        <authorList>
            <person name="Macqueen D.J."/>
            <person name="Gundappa M.K."/>
        </authorList>
    </citation>
    <scope>NUCLEOTIDE SEQUENCE [LARGE SCALE GENOMIC DNA]</scope>
</reference>
<dbReference type="STRING" id="62062.ENSHHUP00000057926"/>
<dbReference type="Ensembl" id="ENSHHUT00000059915.1">
    <property type="protein sequence ID" value="ENSHHUP00000057926.1"/>
    <property type="gene ID" value="ENSHHUG00000034496.1"/>
</dbReference>
<evidence type="ECO:0000313" key="5">
    <source>
        <dbReference type="Ensembl" id="ENSHHUP00000057926.1"/>
    </source>
</evidence>